<sequence>MKLVYALRNEKFYMTIYAESPAAEVKINYFDGSGVDRGFLSAVRKLSKYSASALEELKDATNVWEDHWMNTEPLHSTLHARADEYFGEGASTVGLPHGHICCGTVEAFLMLCLHFVDSKVFSLEELKVALSAIKPGNEEGDIKRVSLMKRLIGKHLL</sequence>
<evidence type="ECO:0000313" key="1">
    <source>
        <dbReference type="EMBL" id="RKP47604.1"/>
    </source>
</evidence>
<dbReference type="Proteomes" id="UP000280434">
    <property type="component" value="Unassembled WGS sequence"/>
</dbReference>
<proteinExistence type="predicted"/>
<comment type="caution">
    <text evidence="1">The sequence shown here is derived from an EMBL/GenBank/DDBJ whole genome shotgun (WGS) entry which is preliminary data.</text>
</comment>
<accession>A0A494XHM9</accession>
<dbReference type="EMBL" id="RBZV01000005">
    <property type="protein sequence ID" value="RKP47604.1"/>
    <property type="molecule type" value="Genomic_DNA"/>
</dbReference>
<gene>
    <name evidence="1" type="ORF">D7S89_15375</name>
</gene>
<dbReference type="RefSeq" id="WP_121278550.1">
    <property type="nucleotide sequence ID" value="NZ_RBZV01000005.1"/>
</dbReference>
<evidence type="ECO:0000313" key="2">
    <source>
        <dbReference type="Proteomes" id="UP000280434"/>
    </source>
</evidence>
<dbReference type="AlphaFoldDB" id="A0A494XHM9"/>
<dbReference type="OrthoDB" id="9803993at2"/>
<name>A0A494XHM9_9BURK</name>
<organism evidence="1 2">
    <name type="scientific">Trinickia fusca</name>
    <dbReference type="NCBI Taxonomy" id="2419777"/>
    <lineage>
        <taxon>Bacteria</taxon>
        <taxon>Pseudomonadati</taxon>
        <taxon>Pseudomonadota</taxon>
        <taxon>Betaproteobacteria</taxon>
        <taxon>Burkholderiales</taxon>
        <taxon>Burkholderiaceae</taxon>
        <taxon>Trinickia</taxon>
    </lineage>
</organism>
<reference evidence="1 2" key="1">
    <citation type="submission" date="2018-10" db="EMBL/GenBank/DDBJ databases">
        <title>Paraburkholderia sp. 7MK8-2, isolated from soil.</title>
        <authorList>
            <person name="Gao Z.-H."/>
            <person name="Qiu L.-H."/>
        </authorList>
    </citation>
    <scope>NUCLEOTIDE SEQUENCE [LARGE SCALE GENOMIC DNA]</scope>
    <source>
        <strain evidence="1 2">7MK8-2</strain>
    </source>
</reference>
<keyword evidence="2" id="KW-1185">Reference proteome</keyword>
<protein>
    <submittedName>
        <fullName evidence="1">Uncharacterized protein</fullName>
    </submittedName>
</protein>